<sequence length="52" mass="5617">MSGEGDSSGGGGYNKYSCCYRIEFNCPEFVWQNGDACGACLAKGRPSKRETE</sequence>
<evidence type="ECO:0000313" key="1">
    <source>
        <dbReference type="EMBL" id="KAF2804114.1"/>
    </source>
</evidence>
<dbReference type="EMBL" id="MU003715">
    <property type="protein sequence ID" value="KAF2804114.1"/>
    <property type="molecule type" value="Genomic_DNA"/>
</dbReference>
<evidence type="ECO:0000313" key="3">
    <source>
        <dbReference type="RefSeq" id="XP_033571078.1"/>
    </source>
</evidence>
<reference evidence="1 3" key="1">
    <citation type="journal article" date="2020" name="Stud. Mycol.">
        <title>101 Dothideomycetes genomes: a test case for predicting lifestyles and emergence of pathogens.</title>
        <authorList>
            <person name="Haridas S."/>
            <person name="Albert R."/>
            <person name="Binder M."/>
            <person name="Bloem J."/>
            <person name="Labutti K."/>
            <person name="Salamov A."/>
            <person name="Andreopoulos B."/>
            <person name="Baker S."/>
            <person name="Barry K."/>
            <person name="Bills G."/>
            <person name="Bluhm B."/>
            <person name="Cannon C."/>
            <person name="Castanera R."/>
            <person name="Culley D."/>
            <person name="Daum C."/>
            <person name="Ezra D."/>
            <person name="Gonzalez J."/>
            <person name="Henrissat B."/>
            <person name="Kuo A."/>
            <person name="Liang C."/>
            <person name="Lipzen A."/>
            <person name="Lutzoni F."/>
            <person name="Magnuson J."/>
            <person name="Mondo S."/>
            <person name="Nolan M."/>
            <person name="Ohm R."/>
            <person name="Pangilinan J."/>
            <person name="Park H.-J."/>
            <person name="Ramirez L."/>
            <person name="Alfaro M."/>
            <person name="Sun H."/>
            <person name="Tritt A."/>
            <person name="Yoshinaga Y."/>
            <person name="Zwiers L.-H."/>
            <person name="Turgeon B."/>
            <person name="Goodwin S."/>
            <person name="Spatafora J."/>
            <person name="Crous P."/>
            <person name="Grigoriev I."/>
        </authorList>
    </citation>
    <scope>NUCLEOTIDE SEQUENCE</scope>
    <source>
        <strain evidence="1 3">CBS 304.34</strain>
    </source>
</reference>
<dbReference type="GeneID" id="54461994"/>
<dbReference type="OrthoDB" id="6079484at2759"/>
<evidence type="ECO:0000313" key="2">
    <source>
        <dbReference type="Proteomes" id="UP000504636"/>
    </source>
</evidence>
<gene>
    <name evidence="1 3" type="ORF">BDZ99DRAFT_467803</name>
</gene>
<accession>A0A6A6Y818</accession>
<reference evidence="3" key="2">
    <citation type="submission" date="2020-04" db="EMBL/GenBank/DDBJ databases">
        <authorList>
            <consortium name="NCBI Genome Project"/>
        </authorList>
    </citation>
    <scope>NUCLEOTIDE SEQUENCE</scope>
    <source>
        <strain evidence="3">CBS 304.34</strain>
    </source>
</reference>
<reference evidence="3" key="3">
    <citation type="submission" date="2025-04" db="UniProtKB">
        <authorList>
            <consortium name="RefSeq"/>
        </authorList>
    </citation>
    <scope>IDENTIFICATION</scope>
    <source>
        <strain evidence="3">CBS 304.34</strain>
    </source>
</reference>
<dbReference type="Proteomes" id="UP000504636">
    <property type="component" value="Unplaced"/>
</dbReference>
<organism evidence="1">
    <name type="scientific">Mytilinidion resinicola</name>
    <dbReference type="NCBI Taxonomy" id="574789"/>
    <lineage>
        <taxon>Eukaryota</taxon>
        <taxon>Fungi</taxon>
        <taxon>Dikarya</taxon>
        <taxon>Ascomycota</taxon>
        <taxon>Pezizomycotina</taxon>
        <taxon>Dothideomycetes</taxon>
        <taxon>Pleosporomycetidae</taxon>
        <taxon>Mytilinidiales</taxon>
        <taxon>Mytilinidiaceae</taxon>
        <taxon>Mytilinidion</taxon>
    </lineage>
</organism>
<dbReference type="RefSeq" id="XP_033571078.1">
    <property type="nucleotide sequence ID" value="XM_033721101.1"/>
</dbReference>
<dbReference type="AlphaFoldDB" id="A0A6A6Y818"/>
<name>A0A6A6Y818_9PEZI</name>
<proteinExistence type="predicted"/>
<keyword evidence="2" id="KW-1185">Reference proteome</keyword>
<protein>
    <submittedName>
        <fullName evidence="1 3">Uncharacterized protein</fullName>
    </submittedName>
</protein>